<dbReference type="GO" id="GO:0004810">
    <property type="term" value="F:CCA tRNA nucleotidyltransferase activity"/>
    <property type="evidence" value="ECO:0007669"/>
    <property type="project" value="UniProtKB-EC"/>
</dbReference>
<evidence type="ECO:0000256" key="1">
    <source>
        <dbReference type="ARBA" id="ARBA00007265"/>
    </source>
</evidence>
<dbReference type="GO" id="GO:0003723">
    <property type="term" value="F:RNA binding"/>
    <property type="evidence" value="ECO:0007669"/>
    <property type="project" value="UniProtKB-KW"/>
</dbReference>
<dbReference type="SUPFAM" id="SSF81301">
    <property type="entry name" value="Nucleotidyltransferase"/>
    <property type="match status" value="1"/>
</dbReference>
<evidence type="ECO:0000256" key="3">
    <source>
        <dbReference type="ARBA" id="ARBA00022741"/>
    </source>
</evidence>
<dbReference type="CDD" id="cd05398">
    <property type="entry name" value="NT_ClassII-CCAase"/>
    <property type="match status" value="1"/>
</dbReference>
<protein>
    <submittedName>
        <fullName evidence="8">CCA tRNA nucleotidyltransferase, mitochondrial</fullName>
        <ecNumber evidence="8">2.7.7.72</ecNumber>
    </submittedName>
</protein>
<dbReference type="GO" id="GO:0052929">
    <property type="term" value="F:ATP:3'-cytidine-cytidine-tRNA adenylyltransferase activity"/>
    <property type="evidence" value="ECO:0007669"/>
    <property type="project" value="TreeGrafter"/>
</dbReference>
<dbReference type="PANTHER" id="PTHR13734">
    <property type="entry name" value="TRNA-NUCLEOTIDYLTRANSFERASE"/>
    <property type="match status" value="1"/>
</dbReference>
<evidence type="ECO:0000313" key="9">
    <source>
        <dbReference type="Proteomes" id="UP001140217"/>
    </source>
</evidence>
<comment type="caution">
    <text evidence="8">The sequence shown here is derived from an EMBL/GenBank/DDBJ whole genome shotgun (WGS) entry which is preliminary data.</text>
</comment>
<dbReference type="PANTHER" id="PTHR13734:SF5">
    <property type="entry name" value="CCA TRNA NUCLEOTIDYLTRANSFERASE, MITOCHONDRIAL"/>
    <property type="match status" value="1"/>
</dbReference>
<dbReference type="GO" id="GO:0052927">
    <property type="term" value="F:CC tRNA cytidylyltransferase activity"/>
    <property type="evidence" value="ECO:0007669"/>
    <property type="project" value="TreeGrafter"/>
</dbReference>
<sequence>MASDAAVALALSPKEEEFCSLLARVADSIHEQQPEQPRPTLRVAGGWVRDKLLGLESHDLDVAVDRMSGFELAQRVNAYLAAQGQAVRTIAKISQNPERSKHLETASTSVLGLAVDFVNLRSETYTGDSRIPHAEFGTPLQDALRRDITINALFYNIHTRRVEDFTGRGLADLRAGVVRTPLDPRQTFSDDPLRVLRVLRFASRFAYRIDPATAAALAAPAIAADLRRKISRERIGVELDKMAAGPSPLLAIRLILRFGLYAAVFHAPPPPVIEPPLPVIEPPLPDDAAVAATERVLCLLDDPAAAAAPPALAALAAAAAADPQIRRALVLAAYLYPLSPVAVPDGRRAAPLALVAVRDGLKLSRHDAEAVAALHALAPKIAALARCAQPAPSRRALGLLVREAGPRWPAATLFAAAVAGIAGPADLSAFAAFAAAISDHGLADAFALKHIVDGRAVADIMGIKGGPAIRVALDRIMEWQLDHPHGTAAECEAFVRSEVVPRIQSGH</sequence>
<dbReference type="InterPro" id="IPR032828">
    <property type="entry name" value="PolyA_RNA-bd"/>
</dbReference>
<dbReference type="GO" id="GO:0005739">
    <property type="term" value="C:mitochondrion"/>
    <property type="evidence" value="ECO:0007669"/>
    <property type="project" value="UniProtKB-ARBA"/>
</dbReference>
<dbReference type="Pfam" id="PF01743">
    <property type="entry name" value="PolyA_pol"/>
    <property type="match status" value="1"/>
</dbReference>
<dbReference type="EMBL" id="JANBUL010000022">
    <property type="protein sequence ID" value="KAJ2784674.1"/>
    <property type="molecule type" value="Genomic_DNA"/>
</dbReference>
<dbReference type="Proteomes" id="UP001140217">
    <property type="component" value="Unassembled WGS sequence"/>
</dbReference>
<dbReference type="SUPFAM" id="SSF81891">
    <property type="entry name" value="Poly A polymerase C-terminal region-like"/>
    <property type="match status" value="1"/>
</dbReference>
<feature type="domain" description="tRNA nucleotidyltransferase/poly(A) polymerase RNA and SrmB- binding" evidence="7">
    <location>
        <begin position="208"/>
        <end position="265"/>
    </location>
</feature>
<proteinExistence type="inferred from homology"/>
<dbReference type="InterPro" id="IPR002646">
    <property type="entry name" value="PolA_pol_head_dom"/>
</dbReference>
<dbReference type="FunFam" id="3.30.460.10:FF:000019">
    <property type="entry name" value="tRNA nucleotidyltransferase cca2"/>
    <property type="match status" value="1"/>
</dbReference>
<accession>A0A9W8HGT4</accession>
<dbReference type="Gene3D" id="1.10.3090.10">
    <property type="entry name" value="cca-adding enzyme, domain 2"/>
    <property type="match status" value="1"/>
</dbReference>
<evidence type="ECO:0000256" key="4">
    <source>
        <dbReference type="ARBA" id="ARBA00022884"/>
    </source>
</evidence>
<gene>
    <name evidence="8" type="primary">CCA1</name>
    <name evidence="8" type="ORF">H4R18_000965</name>
</gene>
<feature type="domain" description="Poly A polymerase head" evidence="6">
    <location>
        <begin position="41"/>
        <end position="179"/>
    </location>
</feature>
<evidence type="ECO:0000256" key="5">
    <source>
        <dbReference type="RuleBase" id="RU003953"/>
    </source>
</evidence>
<dbReference type="AlphaFoldDB" id="A0A9W8HGT4"/>
<evidence type="ECO:0000256" key="2">
    <source>
        <dbReference type="ARBA" id="ARBA00022679"/>
    </source>
</evidence>
<keyword evidence="4 5" id="KW-0694">RNA-binding</keyword>
<dbReference type="GO" id="GO:0000166">
    <property type="term" value="F:nucleotide binding"/>
    <property type="evidence" value="ECO:0007669"/>
    <property type="project" value="UniProtKB-KW"/>
</dbReference>
<name>A0A9W8HGT4_9FUNG</name>
<dbReference type="GO" id="GO:0001680">
    <property type="term" value="P:tRNA 3'-terminal CCA addition"/>
    <property type="evidence" value="ECO:0007669"/>
    <property type="project" value="TreeGrafter"/>
</dbReference>
<keyword evidence="2 5" id="KW-0808">Transferase</keyword>
<reference evidence="8" key="1">
    <citation type="submission" date="2022-07" db="EMBL/GenBank/DDBJ databases">
        <title>Phylogenomic reconstructions and comparative analyses of Kickxellomycotina fungi.</title>
        <authorList>
            <person name="Reynolds N.K."/>
            <person name="Stajich J.E."/>
            <person name="Barry K."/>
            <person name="Grigoriev I.V."/>
            <person name="Crous P."/>
            <person name="Smith M.E."/>
        </authorList>
    </citation>
    <scope>NUCLEOTIDE SEQUENCE</scope>
    <source>
        <strain evidence="8">NBRC 105414</strain>
    </source>
</reference>
<evidence type="ECO:0000313" key="8">
    <source>
        <dbReference type="EMBL" id="KAJ2784674.1"/>
    </source>
</evidence>
<evidence type="ECO:0000259" key="7">
    <source>
        <dbReference type="Pfam" id="PF12627"/>
    </source>
</evidence>
<keyword evidence="8" id="KW-0548">Nucleotidyltransferase</keyword>
<dbReference type="Pfam" id="PF12627">
    <property type="entry name" value="PolyA_pol_RNAbd"/>
    <property type="match status" value="1"/>
</dbReference>
<dbReference type="InterPro" id="IPR043519">
    <property type="entry name" value="NT_sf"/>
</dbReference>
<organism evidence="8 9">
    <name type="scientific">Coemansia javaensis</name>
    <dbReference type="NCBI Taxonomy" id="2761396"/>
    <lineage>
        <taxon>Eukaryota</taxon>
        <taxon>Fungi</taxon>
        <taxon>Fungi incertae sedis</taxon>
        <taxon>Zoopagomycota</taxon>
        <taxon>Kickxellomycotina</taxon>
        <taxon>Kickxellomycetes</taxon>
        <taxon>Kickxellales</taxon>
        <taxon>Kickxellaceae</taxon>
        <taxon>Coemansia</taxon>
    </lineage>
</organism>
<comment type="similarity">
    <text evidence="1 5">Belongs to the tRNA nucleotidyltransferase/poly(A) polymerase family.</text>
</comment>
<evidence type="ECO:0000259" key="6">
    <source>
        <dbReference type="Pfam" id="PF01743"/>
    </source>
</evidence>
<dbReference type="Gene3D" id="3.30.460.10">
    <property type="entry name" value="Beta Polymerase, domain 2"/>
    <property type="match status" value="1"/>
</dbReference>
<keyword evidence="3" id="KW-0547">Nucleotide-binding</keyword>
<keyword evidence="9" id="KW-1185">Reference proteome</keyword>
<dbReference type="EC" id="2.7.7.72" evidence="8"/>
<dbReference type="OrthoDB" id="445712at2759"/>